<reference evidence="3 4" key="1">
    <citation type="submission" date="2020-10" db="EMBL/GenBank/DDBJ databases">
        <title>Pygocentrus nattereri (red-bellied piranha) genome, fPygNat1, primary haplotype.</title>
        <authorList>
            <person name="Myers G."/>
            <person name="Meyer A."/>
            <person name="Karagic N."/>
            <person name="Pippel M."/>
            <person name="Winkler S."/>
            <person name="Tracey A."/>
            <person name="Wood J."/>
            <person name="Formenti G."/>
            <person name="Howe K."/>
            <person name="Fedrigo O."/>
            <person name="Jarvis E.D."/>
        </authorList>
    </citation>
    <scope>NUCLEOTIDE SEQUENCE [LARGE SCALE GENOMIC DNA]</scope>
</reference>
<dbReference type="Proteomes" id="UP001501920">
    <property type="component" value="Chromosome 2"/>
</dbReference>
<keyword evidence="1" id="KW-1133">Transmembrane helix</keyword>
<dbReference type="PROSITE" id="PS00973">
    <property type="entry name" value="USP_2"/>
    <property type="match status" value="1"/>
</dbReference>
<dbReference type="PANTHER" id="PTHR24006:SF899">
    <property type="entry name" value="UBIQUITIN CARBOXYL-TERMINAL HYDROLASE"/>
    <property type="match status" value="1"/>
</dbReference>
<dbReference type="Pfam" id="PF00443">
    <property type="entry name" value="UCH"/>
    <property type="match status" value="1"/>
</dbReference>
<accession>A0A3B4EA37</accession>
<dbReference type="GO" id="GO:0016579">
    <property type="term" value="P:protein deubiquitination"/>
    <property type="evidence" value="ECO:0007669"/>
    <property type="project" value="InterPro"/>
</dbReference>
<dbReference type="PANTHER" id="PTHR24006">
    <property type="entry name" value="UBIQUITIN CARBOXYL-TERMINAL HYDROLASE"/>
    <property type="match status" value="1"/>
</dbReference>
<feature type="domain" description="USP" evidence="2">
    <location>
        <begin position="27"/>
        <end position="304"/>
    </location>
</feature>
<evidence type="ECO:0000313" key="3">
    <source>
        <dbReference type="Ensembl" id="ENSPNAP00000032690.1"/>
    </source>
</evidence>
<evidence type="ECO:0000313" key="4">
    <source>
        <dbReference type="Proteomes" id="UP001501920"/>
    </source>
</evidence>
<dbReference type="GO" id="GO:0005634">
    <property type="term" value="C:nucleus"/>
    <property type="evidence" value="ECO:0007669"/>
    <property type="project" value="TreeGrafter"/>
</dbReference>
<dbReference type="PROSITE" id="PS50235">
    <property type="entry name" value="USP_3"/>
    <property type="match status" value="1"/>
</dbReference>
<keyword evidence="4" id="KW-1185">Reference proteome</keyword>
<dbReference type="InterPro" id="IPR050164">
    <property type="entry name" value="Peptidase_C19"/>
</dbReference>
<name>A0A3B4EA37_PYGNA</name>
<dbReference type="OrthoDB" id="292964at2759"/>
<feature type="transmembrane region" description="Helical" evidence="1">
    <location>
        <begin position="390"/>
        <end position="408"/>
    </location>
</feature>
<dbReference type="InterPro" id="IPR028889">
    <property type="entry name" value="USP"/>
</dbReference>
<dbReference type="GeneID" id="108434597"/>
<dbReference type="STRING" id="42514.ENSPNAP00000032690"/>
<dbReference type="AlphaFoldDB" id="A0A3B4EA37"/>
<evidence type="ECO:0000256" key="1">
    <source>
        <dbReference type="SAM" id="Phobius"/>
    </source>
</evidence>
<dbReference type="Ensembl" id="ENSPNAT00000022830.2">
    <property type="protein sequence ID" value="ENSPNAP00000032690.1"/>
    <property type="gene ID" value="ENSPNAG00000020784.2"/>
</dbReference>
<dbReference type="GO" id="GO:0005829">
    <property type="term" value="C:cytosol"/>
    <property type="evidence" value="ECO:0007669"/>
    <property type="project" value="TreeGrafter"/>
</dbReference>
<dbReference type="InterPro" id="IPR001394">
    <property type="entry name" value="Peptidase_C19_UCH"/>
</dbReference>
<reference evidence="3" key="3">
    <citation type="submission" date="2025-09" db="UniProtKB">
        <authorList>
            <consortium name="Ensembl"/>
        </authorList>
    </citation>
    <scope>IDENTIFICATION</scope>
</reference>
<protein>
    <recommendedName>
        <fullName evidence="2">USP domain-containing protein</fullName>
    </recommendedName>
</protein>
<dbReference type="OMA" id="LHNRFII"/>
<sequence length="415" mass="47859">MWTVLRLLGFSGVHRDAQASHSAKQYHGLRNQGSTCYLNTVLQCLYMTKDFRTAVQSFKQDPQDSNQGNAGLLLQLQNLFGELNKVNATTEGITESLSINNVYEQQDAVEYYQRILKQIVPQVSQVFEGKLSNNSKCPDGHIYQEKCPFITIPLAIDTGHDKIYNVKEGLEAFFQPSQLDEDNWLYCDQCDQKTETETWNEIEEFPTVLTLHLKRFDFDYMQMRHVKNHCPMEIPPTLQLKDYEYDLYAVVNHSGDRNGGHYNAAIKSFEDNQWYCFDDSSVTKYSVDALQKSRLAYLLMYRQTAPSRRNFTLQKLLKSTALRRMTSALHNRFIIAGVTAIRRMTSALHNRFIIAGVTALRRMTSALHNRFIIAGVTAIRRMTSALHNRFIIAGVVTTCLVTVMWRMFRLRFPKS</sequence>
<reference evidence="3" key="2">
    <citation type="submission" date="2025-08" db="UniProtKB">
        <authorList>
            <consortium name="Ensembl"/>
        </authorList>
    </citation>
    <scope>IDENTIFICATION</scope>
</reference>
<keyword evidence="1" id="KW-0812">Transmembrane</keyword>
<organism evidence="3 4">
    <name type="scientific">Pygocentrus nattereri</name>
    <name type="common">Red-bellied piranha</name>
    <dbReference type="NCBI Taxonomy" id="42514"/>
    <lineage>
        <taxon>Eukaryota</taxon>
        <taxon>Metazoa</taxon>
        <taxon>Chordata</taxon>
        <taxon>Craniata</taxon>
        <taxon>Vertebrata</taxon>
        <taxon>Euteleostomi</taxon>
        <taxon>Actinopterygii</taxon>
        <taxon>Neopterygii</taxon>
        <taxon>Teleostei</taxon>
        <taxon>Ostariophysi</taxon>
        <taxon>Characiformes</taxon>
        <taxon>Characoidei</taxon>
        <taxon>Pygocentrus</taxon>
    </lineage>
</organism>
<proteinExistence type="predicted"/>
<dbReference type="RefSeq" id="XP_017565329.1">
    <property type="nucleotide sequence ID" value="XM_017709840.2"/>
</dbReference>
<evidence type="ECO:0000259" key="2">
    <source>
        <dbReference type="PROSITE" id="PS50235"/>
    </source>
</evidence>
<dbReference type="SUPFAM" id="SSF54001">
    <property type="entry name" value="Cysteine proteinases"/>
    <property type="match status" value="1"/>
</dbReference>
<dbReference type="InterPro" id="IPR018200">
    <property type="entry name" value="USP_CS"/>
</dbReference>
<dbReference type="InterPro" id="IPR038765">
    <property type="entry name" value="Papain-like_cys_pep_sf"/>
</dbReference>
<dbReference type="Gene3D" id="3.90.70.10">
    <property type="entry name" value="Cysteine proteinases"/>
    <property type="match status" value="1"/>
</dbReference>
<dbReference type="GeneTree" id="ENSGT00940000157223"/>
<keyword evidence="1" id="KW-0472">Membrane</keyword>
<dbReference type="GO" id="GO:0004843">
    <property type="term" value="F:cysteine-type deubiquitinase activity"/>
    <property type="evidence" value="ECO:0007669"/>
    <property type="project" value="InterPro"/>
</dbReference>